<dbReference type="Gene3D" id="3.10.129.10">
    <property type="entry name" value="Hotdog Thioesterase"/>
    <property type="match status" value="1"/>
</dbReference>
<dbReference type="GO" id="GO:0061522">
    <property type="term" value="F:1,4-dihydroxy-2-naphthoyl-CoA thioesterase activity"/>
    <property type="evidence" value="ECO:0007669"/>
    <property type="project" value="TreeGrafter"/>
</dbReference>
<organism evidence="4 5">
    <name type="scientific">Sphaerisporangium rubeum</name>
    <dbReference type="NCBI Taxonomy" id="321317"/>
    <lineage>
        <taxon>Bacteria</taxon>
        <taxon>Bacillati</taxon>
        <taxon>Actinomycetota</taxon>
        <taxon>Actinomycetes</taxon>
        <taxon>Streptosporangiales</taxon>
        <taxon>Streptosporangiaceae</taxon>
        <taxon>Sphaerisporangium</taxon>
    </lineage>
</organism>
<dbReference type="InterPro" id="IPR029069">
    <property type="entry name" value="HotDog_dom_sf"/>
</dbReference>
<dbReference type="PANTHER" id="PTHR43240">
    <property type="entry name" value="1,4-DIHYDROXY-2-NAPHTHOYL-COA THIOESTERASE 1"/>
    <property type="match status" value="1"/>
</dbReference>
<dbReference type="InterPro" id="IPR003736">
    <property type="entry name" value="PAAI_dom"/>
</dbReference>
<dbReference type="NCBIfam" id="TIGR00369">
    <property type="entry name" value="unchar_dom_1"/>
    <property type="match status" value="1"/>
</dbReference>
<comment type="similarity">
    <text evidence="1">Belongs to the thioesterase PaaI family.</text>
</comment>
<dbReference type="PANTHER" id="PTHR43240:SF5">
    <property type="entry name" value="1,4-DIHYDROXY-2-NAPHTHOYL-COA THIOESTERASE 1"/>
    <property type="match status" value="1"/>
</dbReference>
<gene>
    <name evidence="4" type="ORF">BJ992_003880</name>
</gene>
<proteinExistence type="inferred from homology"/>
<name>A0A7X0IFS9_9ACTN</name>
<sequence>MTNPDGLDETEIRAGRSLGALADTMGIVITELTAERVVARMPVEGNTQPIGLLHGGASCVLAETIGSMGAMTHAGPGKIAFGVEISATHHRTAGAGHVTGVATLLHGGRSLVTYDIQITDEDGRRVCTARLTCMIRDRV</sequence>
<keyword evidence="5" id="KW-1185">Reference proteome</keyword>
<dbReference type="AlphaFoldDB" id="A0A7X0IFS9"/>
<dbReference type="RefSeq" id="WP_184982962.1">
    <property type="nucleotide sequence ID" value="NZ_BAAALO010000086.1"/>
</dbReference>
<evidence type="ECO:0000313" key="5">
    <source>
        <dbReference type="Proteomes" id="UP000555564"/>
    </source>
</evidence>
<dbReference type="CDD" id="cd03443">
    <property type="entry name" value="PaaI_thioesterase"/>
    <property type="match status" value="1"/>
</dbReference>
<dbReference type="Pfam" id="PF03061">
    <property type="entry name" value="4HBT"/>
    <property type="match status" value="1"/>
</dbReference>
<evidence type="ECO:0000259" key="3">
    <source>
        <dbReference type="Pfam" id="PF03061"/>
    </source>
</evidence>
<dbReference type="InterPro" id="IPR006683">
    <property type="entry name" value="Thioestr_dom"/>
</dbReference>
<dbReference type="Proteomes" id="UP000555564">
    <property type="component" value="Unassembled WGS sequence"/>
</dbReference>
<comment type="caution">
    <text evidence="4">The sequence shown here is derived from an EMBL/GenBank/DDBJ whole genome shotgun (WGS) entry which is preliminary data.</text>
</comment>
<dbReference type="SUPFAM" id="SSF54637">
    <property type="entry name" value="Thioesterase/thiol ester dehydrase-isomerase"/>
    <property type="match status" value="1"/>
</dbReference>
<evidence type="ECO:0000256" key="1">
    <source>
        <dbReference type="ARBA" id="ARBA00008324"/>
    </source>
</evidence>
<evidence type="ECO:0000256" key="2">
    <source>
        <dbReference type="ARBA" id="ARBA00022801"/>
    </source>
</evidence>
<keyword evidence="2" id="KW-0378">Hydrolase</keyword>
<evidence type="ECO:0000313" key="4">
    <source>
        <dbReference type="EMBL" id="MBB6474449.1"/>
    </source>
</evidence>
<feature type="domain" description="Thioesterase" evidence="3">
    <location>
        <begin position="51"/>
        <end position="127"/>
    </location>
</feature>
<dbReference type="EMBL" id="JACHIU010000001">
    <property type="protein sequence ID" value="MBB6474449.1"/>
    <property type="molecule type" value="Genomic_DNA"/>
</dbReference>
<dbReference type="GO" id="GO:0005829">
    <property type="term" value="C:cytosol"/>
    <property type="evidence" value="ECO:0007669"/>
    <property type="project" value="TreeGrafter"/>
</dbReference>
<reference evidence="4 5" key="1">
    <citation type="submission" date="2020-08" db="EMBL/GenBank/DDBJ databases">
        <title>Sequencing the genomes of 1000 actinobacteria strains.</title>
        <authorList>
            <person name="Klenk H.-P."/>
        </authorList>
    </citation>
    <scope>NUCLEOTIDE SEQUENCE [LARGE SCALE GENOMIC DNA]</scope>
    <source>
        <strain evidence="4 5">DSM 44936</strain>
    </source>
</reference>
<accession>A0A7X0IFS9</accession>
<protein>
    <submittedName>
        <fullName evidence="4">Uncharacterized protein (TIGR00369 family)</fullName>
    </submittedName>
</protein>